<dbReference type="InterPro" id="IPR036365">
    <property type="entry name" value="PGBD-like_sf"/>
</dbReference>
<organism evidence="3 4">
    <name type="scientific">bacterium (Candidatus Blackallbacteria) CG17_big_fil_post_rev_8_21_14_2_50_48_46</name>
    <dbReference type="NCBI Taxonomy" id="2014261"/>
    <lineage>
        <taxon>Bacteria</taxon>
        <taxon>Candidatus Blackallbacteria</taxon>
    </lineage>
</organism>
<dbReference type="SUPFAM" id="SSF47090">
    <property type="entry name" value="PGBD-like"/>
    <property type="match status" value="1"/>
</dbReference>
<sequence length="320" mass="34934">MQLNSLVSLAPDLLLDPRRLFQLPQAKKNTIQTQSSPPQAFAPFVLAPMLQQGQAATSLNLFPAEATELSLDQIRAGSIAGVGSKGAAVRWLQENLTKLGYAVQITAELGPTTESRLQKFQKDYGVQSTGKFGPTTLKAVEWAIQQTHAIQALRKVSPSQLKKMDASQFFKTLLPAALESERVYHVPAAVTLAQAALESGFAASPIGGYNIFGIKGRGPAGSVMVGTTEYYGGKKTAIQDRFAKYHDFYEAVSAHGKLFHNGYYDKAVTQFAKDQNTHRFIDNMAKTYATDPQYASKLKSMIQQYGLEILVNSARKIPTV</sequence>
<proteinExistence type="predicted"/>
<dbReference type="GO" id="GO:0004040">
    <property type="term" value="F:amidase activity"/>
    <property type="evidence" value="ECO:0007669"/>
    <property type="project" value="InterPro"/>
</dbReference>
<accession>A0A2M7G3V2</accession>
<protein>
    <recommendedName>
        <fullName evidence="2">Mannosyl-glycoprotein endo-beta-N-acetylglucosamidase-like domain-containing protein</fullName>
    </recommendedName>
</protein>
<dbReference type="InterPro" id="IPR002901">
    <property type="entry name" value="MGlyc_endo_b_GlcNAc-like_dom"/>
</dbReference>
<evidence type="ECO:0000259" key="2">
    <source>
        <dbReference type="SMART" id="SM00047"/>
    </source>
</evidence>
<dbReference type="PANTHER" id="PTHR33308:SF10">
    <property type="entry name" value="EXO-GLUCOSAMINIDASE LYTG"/>
    <property type="match status" value="1"/>
</dbReference>
<dbReference type="Proteomes" id="UP000231019">
    <property type="component" value="Unassembled WGS sequence"/>
</dbReference>
<dbReference type="EMBL" id="PFFQ01000037">
    <property type="protein sequence ID" value="PIW16556.1"/>
    <property type="molecule type" value="Genomic_DNA"/>
</dbReference>
<dbReference type="InterPro" id="IPR051056">
    <property type="entry name" value="Glycosyl_Hydrolase_73"/>
</dbReference>
<reference evidence="3 4" key="1">
    <citation type="submission" date="2017-09" db="EMBL/GenBank/DDBJ databases">
        <title>Depth-based differentiation of microbial function through sediment-hosted aquifers and enrichment of novel symbionts in the deep terrestrial subsurface.</title>
        <authorList>
            <person name="Probst A.J."/>
            <person name="Ladd B."/>
            <person name="Jarett J.K."/>
            <person name="Geller-Mcgrath D.E."/>
            <person name="Sieber C.M."/>
            <person name="Emerson J.B."/>
            <person name="Anantharaman K."/>
            <person name="Thomas B.C."/>
            <person name="Malmstrom R."/>
            <person name="Stieglmeier M."/>
            <person name="Klingl A."/>
            <person name="Woyke T."/>
            <person name="Ryan C.M."/>
            <person name="Banfield J.F."/>
        </authorList>
    </citation>
    <scope>NUCLEOTIDE SEQUENCE [LARGE SCALE GENOMIC DNA]</scope>
    <source>
        <strain evidence="3">CG17_big_fil_post_rev_8_21_14_2_50_48_46</strain>
    </source>
</reference>
<dbReference type="AlphaFoldDB" id="A0A2M7G3V2"/>
<keyword evidence="1" id="KW-0378">Hydrolase</keyword>
<dbReference type="SMART" id="SM00047">
    <property type="entry name" value="LYZ2"/>
    <property type="match status" value="1"/>
</dbReference>
<evidence type="ECO:0000256" key="1">
    <source>
        <dbReference type="ARBA" id="ARBA00022801"/>
    </source>
</evidence>
<dbReference type="Gene3D" id="1.10.101.10">
    <property type="entry name" value="PGBD-like superfamily/PGBD"/>
    <property type="match status" value="1"/>
</dbReference>
<comment type="caution">
    <text evidence="3">The sequence shown here is derived from an EMBL/GenBank/DDBJ whole genome shotgun (WGS) entry which is preliminary data.</text>
</comment>
<dbReference type="InterPro" id="IPR002477">
    <property type="entry name" value="Peptidoglycan-bd-like"/>
</dbReference>
<feature type="domain" description="Mannosyl-glycoprotein endo-beta-N-acetylglucosamidase-like" evidence="2">
    <location>
        <begin position="160"/>
        <end position="317"/>
    </location>
</feature>
<dbReference type="Pfam" id="PF01832">
    <property type="entry name" value="Glucosaminidase"/>
    <property type="match status" value="1"/>
</dbReference>
<dbReference type="PRINTS" id="PR01002">
    <property type="entry name" value="FLGFLGJ"/>
</dbReference>
<dbReference type="Gene3D" id="1.10.530.10">
    <property type="match status" value="1"/>
</dbReference>
<gene>
    <name evidence="3" type="ORF">COW36_12375</name>
</gene>
<dbReference type="PANTHER" id="PTHR33308">
    <property type="entry name" value="PEPTIDOGLYCAN HYDROLASE FLGJ"/>
    <property type="match status" value="1"/>
</dbReference>
<dbReference type="Pfam" id="PF01471">
    <property type="entry name" value="PG_binding_1"/>
    <property type="match status" value="1"/>
</dbReference>
<evidence type="ECO:0000313" key="3">
    <source>
        <dbReference type="EMBL" id="PIW16556.1"/>
    </source>
</evidence>
<dbReference type="InterPro" id="IPR036366">
    <property type="entry name" value="PGBDSf"/>
</dbReference>
<evidence type="ECO:0000313" key="4">
    <source>
        <dbReference type="Proteomes" id="UP000231019"/>
    </source>
</evidence>
<name>A0A2M7G3V2_9BACT</name>